<dbReference type="PROSITE" id="PS51996">
    <property type="entry name" value="TR_MART"/>
    <property type="match status" value="1"/>
</dbReference>
<dbReference type="OrthoDB" id="423533at2759"/>
<protein>
    <recommendedName>
        <fullName evidence="10">NAD(P)(+)--arginine ADP-ribosyltransferase</fullName>
        <ecNumber evidence="10">2.4.2.31</ecNumber>
    </recommendedName>
    <alternativeName>
        <fullName evidence="10">Mono(ADP-ribosyl)transferase</fullName>
    </alternativeName>
</protein>
<reference evidence="11 12" key="1">
    <citation type="submission" date="2019-09" db="EMBL/GenBank/DDBJ databases">
        <title>Bird 10,000 Genomes (B10K) Project - Family phase.</title>
        <authorList>
            <person name="Zhang G."/>
        </authorList>
    </citation>
    <scope>NUCLEOTIDE SEQUENCE [LARGE SCALE GENOMIC DNA]</scope>
    <source>
        <strain evidence="11">B10K-DU-030-41</strain>
        <tissue evidence="11">Muscle</tissue>
    </source>
</reference>
<comment type="caution">
    <text evidence="11">The sequence shown here is derived from an EMBL/GenBank/DDBJ whole genome shotgun (WGS) entry which is preliminary data.</text>
</comment>
<dbReference type="EMBL" id="VZSY01006340">
    <property type="protein sequence ID" value="NXA16695.1"/>
    <property type="molecule type" value="Genomic_DNA"/>
</dbReference>
<dbReference type="PRINTS" id="PR00970">
    <property type="entry name" value="RIBTRNSFRASE"/>
</dbReference>
<dbReference type="GO" id="GO:0106274">
    <property type="term" value="F:NAD+-protein-arginine ADP-ribosyltransferase activity"/>
    <property type="evidence" value="ECO:0007669"/>
    <property type="project" value="UniProtKB-EC"/>
</dbReference>
<dbReference type="GO" id="GO:0005615">
    <property type="term" value="C:extracellular space"/>
    <property type="evidence" value="ECO:0007669"/>
    <property type="project" value="UniProtKB-ARBA"/>
</dbReference>
<keyword evidence="8" id="KW-1015">Disulfide bond</keyword>
<evidence type="ECO:0000256" key="2">
    <source>
        <dbReference type="ARBA" id="ARBA00022676"/>
    </source>
</evidence>
<feature type="non-terminal residue" evidence="11">
    <location>
        <position position="264"/>
    </location>
</feature>
<evidence type="ECO:0000256" key="9">
    <source>
        <dbReference type="ARBA" id="ARBA00047597"/>
    </source>
</evidence>
<feature type="chain" id="PRO_5029931984" description="NAD(P)(+)--arginine ADP-ribosyltransferase" evidence="10">
    <location>
        <begin position="21"/>
        <end position="264"/>
    </location>
</feature>
<evidence type="ECO:0000313" key="12">
    <source>
        <dbReference type="Proteomes" id="UP000589485"/>
    </source>
</evidence>
<sequence>STVELLPLVLVLLAGPSATGLREIPLNMTQTAFDDQYRGCREEMMQELPALNSTEFSTNTLYAQVWAKATAQWQRTGGSRLWPELAIALLAYTMKTDLFRVFNEAMRKGGRSRREYLENFHFKVLHFLITEAVKDLRKAKSHPKCLHVYRGVRDVQFTAKPGQTIRFGQFTSTSRRKDVAHKFGTDTFFKVKTCHAASTRHFSSFSSEMEVLIPPFEMFKVVKVTHHGHKTQIQLRSHGVYSKYNCEWLQGDIPGMGTPTVGHG</sequence>
<dbReference type="AlphaFoldDB" id="A0A7K7TIH6"/>
<dbReference type="EC" id="2.4.2.31" evidence="10"/>
<evidence type="ECO:0000256" key="10">
    <source>
        <dbReference type="RuleBase" id="RU361228"/>
    </source>
</evidence>
<proteinExistence type="inferred from homology"/>
<dbReference type="Gene3D" id="3.90.176.10">
    <property type="entry name" value="Toxin ADP-ribosyltransferase, Chain A, domain 1"/>
    <property type="match status" value="1"/>
</dbReference>
<dbReference type="Proteomes" id="UP000589485">
    <property type="component" value="Unassembled WGS sequence"/>
</dbReference>
<dbReference type="GO" id="GO:0016779">
    <property type="term" value="F:nucleotidyltransferase activity"/>
    <property type="evidence" value="ECO:0007669"/>
    <property type="project" value="UniProtKB-KW"/>
</dbReference>
<evidence type="ECO:0000256" key="1">
    <source>
        <dbReference type="ARBA" id="ARBA00009558"/>
    </source>
</evidence>
<keyword evidence="3 10" id="KW-0808">Transferase</keyword>
<keyword evidence="7 10" id="KW-0520">NAD</keyword>
<organism evidence="11 12">
    <name type="scientific">Sapayoa aenigma</name>
    <name type="common">broad-billed sapayoa</name>
    <dbReference type="NCBI Taxonomy" id="239371"/>
    <lineage>
        <taxon>Eukaryota</taxon>
        <taxon>Metazoa</taxon>
        <taxon>Chordata</taxon>
        <taxon>Craniata</taxon>
        <taxon>Vertebrata</taxon>
        <taxon>Euteleostomi</taxon>
        <taxon>Archelosauria</taxon>
        <taxon>Archosauria</taxon>
        <taxon>Dinosauria</taxon>
        <taxon>Saurischia</taxon>
        <taxon>Theropoda</taxon>
        <taxon>Coelurosauria</taxon>
        <taxon>Aves</taxon>
        <taxon>Neognathae</taxon>
        <taxon>Neoaves</taxon>
        <taxon>Telluraves</taxon>
        <taxon>Australaves</taxon>
        <taxon>Passeriformes</taxon>
        <taxon>Tyrannidae</taxon>
        <taxon>Sapayoa</taxon>
    </lineage>
</organism>
<evidence type="ECO:0000256" key="6">
    <source>
        <dbReference type="ARBA" id="ARBA00022857"/>
    </source>
</evidence>
<evidence type="ECO:0000256" key="8">
    <source>
        <dbReference type="ARBA" id="ARBA00023157"/>
    </source>
</evidence>
<dbReference type="FunFam" id="3.90.176.10:FF:000001">
    <property type="entry name" value="NAD(P)(+)--arginine ADP-ribosyltransferase"/>
    <property type="match status" value="1"/>
</dbReference>
<keyword evidence="2 10" id="KW-0328">Glycosyltransferase</keyword>
<evidence type="ECO:0000313" key="11">
    <source>
        <dbReference type="EMBL" id="NXA16695.1"/>
    </source>
</evidence>
<keyword evidence="6 10" id="KW-0521">NADP</keyword>
<keyword evidence="12" id="KW-1185">Reference proteome</keyword>
<dbReference type="PANTHER" id="PTHR10339:SF19">
    <property type="entry name" value="GPI-LINKED NAD(P)(+)--ARGININE ADP-RIBOSYLTRANSFERASE 1"/>
    <property type="match status" value="1"/>
</dbReference>
<comment type="catalytic activity">
    <reaction evidence="9 10">
        <text>L-arginyl-[protein] + NAD(+) = N(omega)-(ADP-D-ribosyl)-L-arginyl-[protein] + nicotinamide + H(+)</text>
        <dbReference type="Rhea" id="RHEA:19149"/>
        <dbReference type="Rhea" id="RHEA-COMP:10532"/>
        <dbReference type="Rhea" id="RHEA-COMP:15087"/>
        <dbReference type="ChEBI" id="CHEBI:15378"/>
        <dbReference type="ChEBI" id="CHEBI:17154"/>
        <dbReference type="ChEBI" id="CHEBI:29965"/>
        <dbReference type="ChEBI" id="CHEBI:57540"/>
        <dbReference type="ChEBI" id="CHEBI:142554"/>
        <dbReference type="EC" id="2.4.2.31"/>
    </reaction>
</comment>
<evidence type="ECO:0000256" key="4">
    <source>
        <dbReference type="ARBA" id="ARBA00022695"/>
    </source>
</evidence>
<feature type="signal peptide" evidence="10">
    <location>
        <begin position="1"/>
        <end position="20"/>
    </location>
</feature>
<dbReference type="Pfam" id="PF01129">
    <property type="entry name" value="ART"/>
    <property type="match status" value="1"/>
</dbReference>
<keyword evidence="5 10" id="KW-0732">Signal</keyword>
<name>A0A7K7TIH6_9TYRA</name>
<evidence type="ECO:0000256" key="3">
    <source>
        <dbReference type="ARBA" id="ARBA00022679"/>
    </source>
</evidence>
<gene>
    <name evidence="11" type="primary">Nrt2_1</name>
    <name evidence="11" type="ORF">SAPAEN_R08690</name>
</gene>
<accession>A0A7K7TIH6</accession>
<dbReference type="GO" id="GO:0044194">
    <property type="term" value="C:cytolytic granule"/>
    <property type="evidence" value="ECO:0007669"/>
    <property type="project" value="UniProtKB-ARBA"/>
</dbReference>
<evidence type="ECO:0000256" key="7">
    <source>
        <dbReference type="ARBA" id="ARBA00023027"/>
    </source>
</evidence>
<comment type="similarity">
    <text evidence="1 10">Belongs to the Arg-specific ADP-ribosyltransferase family.</text>
</comment>
<dbReference type="PANTHER" id="PTHR10339">
    <property type="entry name" value="ADP-RIBOSYLTRANSFERASE"/>
    <property type="match status" value="1"/>
</dbReference>
<evidence type="ECO:0000256" key="5">
    <source>
        <dbReference type="ARBA" id="ARBA00022729"/>
    </source>
</evidence>
<feature type="non-terminal residue" evidence="11">
    <location>
        <position position="1"/>
    </location>
</feature>
<dbReference type="InterPro" id="IPR000768">
    <property type="entry name" value="ART"/>
</dbReference>
<dbReference type="GO" id="GO:0003950">
    <property type="term" value="F:NAD+ poly-ADP-ribosyltransferase activity"/>
    <property type="evidence" value="ECO:0007669"/>
    <property type="project" value="UniProtKB-ARBA"/>
</dbReference>
<keyword evidence="4" id="KW-0548">Nucleotidyltransferase</keyword>
<dbReference type="GO" id="GO:0046677">
    <property type="term" value="P:response to antibiotic"/>
    <property type="evidence" value="ECO:0007669"/>
    <property type="project" value="UniProtKB-ARBA"/>
</dbReference>
<dbReference type="SUPFAM" id="SSF56399">
    <property type="entry name" value="ADP-ribosylation"/>
    <property type="match status" value="1"/>
</dbReference>
<dbReference type="InterPro" id="IPR050999">
    <property type="entry name" value="ADP-ribosyltransferase_ARG"/>
</dbReference>